<reference evidence="1" key="2">
    <citation type="submission" date="2023-05" db="EMBL/GenBank/DDBJ databases">
        <authorList>
            <consortium name="Lawrence Berkeley National Laboratory"/>
            <person name="Steindorff A."/>
            <person name="Hensen N."/>
            <person name="Bonometti L."/>
            <person name="Westerberg I."/>
            <person name="Brannstrom I.O."/>
            <person name="Guillou S."/>
            <person name="Cros-Aarteil S."/>
            <person name="Calhoun S."/>
            <person name="Haridas S."/>
            <person name="Kuo A."/>
            <person name="Mondo S."/>
            <person name="Pangilinan J."/>
            <person name="Riley R."/>
            <person name="Labutti K."/>
            <person name="Andreopoulos B."/>
            <person name="Lipzen A."/>
            <person name="Chen C."/>
            <person name="Yanf M."/>
            <person name="Daum C."/>
            <person name="Ng V."/>
            <person name="Clum A."/>
            <person name="Ohm R."/>
            <person name="Martin F."/>
            <person name="Silar P."/>
            <person name="Natvig D."/>
            <person name="Lalanne C."/>
            <person name="Gautier V."/>
            <person name="Ament-Velasquez S.L."/>
            <person name="Kruys A."/>
            <person name="Hutchinson M.I."/>
            <person name="Powell A.J."/>
            <person name="Barry K."/>
            <person name="Miller A.N."/>
            <person name="Grigoriev I.V."/>
            <person name="Debuchy R."/>
            <person name="Gladieux P."/>
            <person name="Thoren M.H."/>
            <person name="Johannesson H."/>
        </authorList>
    </citation>
    <scope>NUCLEOTIDE SEQUENCE</scope>
    <source>
        <strain evidence="1">CBS 315.58</strain>
    </source>
</reference>
<organism evidence="1 2">
    <name type="scientific">Triangularia verruculosa</name>
    <dbReference type="NCBI Taxonomy" id="2587418"/>
    <lineage>
        <taxon>Eukaryota</taxon>
        <taxon>Fungi</taxon>
        <taxon>Dikarya</taxon>
        <taxon>Ascomycota</taxon>
        <taxon>Pezizomycotina</taxon>
        <taxon>Sordariomycetes</taxon>
        <taxon>Sordariomycetidae</taxon>
        <taxon>Sordariales</taxon>
        <taxon>Podosporaceae</taxon>
        <taxon>Triangularia</taxon>
    </lineage>
</organism>
<name>A0AAN6XK98_9PEZI</name>
<proteinExistence type="predicted"/>
<dbReference type="AlphaFoldDB" id="A0AAN6XK98"/>
<dbReference type="Proteomes" id="UP001303160">
    <property type="component" value="Unassembled WGS sequence"/>
</dbReference>
<gene>
    <name evidence="1" type="ORF">QBC40DRAFT_46191</name>
</gene>
<comment type="caution">
    <text evidence="1">The sequence shown here is derived from an EMBL/GenBank/DDBJ whole genome shotgun (WGS) entry which is preliminary data.</text>
</comment>
<evidence type="ECO:0000313" key="2">
    <source>
        <dbReference type="Proteomes" id="UP001303160"/>
    </source>
</evidence>
<accession>A0AAN6XK98</accession>
<sequence length="140" mass="15906">MDETHPDDYRRYLLRVANGVHPIEPRPPPVYDRSAPAAFFQVVSLVKMPSTTQHSPDRSISILPILLVTHLTRSYYIMNKPSLCKHRVPPKFMGWMADKRPEALAVLGCLCVPLHHARDMWQVANAGVDLFGLIYDYLPG</sequence>
<dbReference type="EMBL" id="MU863900">
    <property type="protein sequence ID" value="KAK4202174.1"/>
    <property type="molecule type" value="Genomic_DNA"/>
</dbReference>
<keyword evidence="2" id="KW-1185">Reference proteome</keyword>
<protein>
    <submittedName>
        <fullName evidence="1">Uncharacterized protein</fullName>
    </submittedName>
</protein>
<reference evidence="1" key="1">
    <citation type="journal article" date="2023" name="Mol. Phylogenet. Evol.">
        <title>Genome-scale phylogeny and comparative genomics of the fungal order Sordariales.</title>
        <authorList>
            <person name="Hensen N."/>
            <person name="Bonometti L."/>
            <person name="Westerberg I."/>
            <person name="Brannstrom I.O."/>
            <person name="Guillou S."/>
            <person name="Cros-Aarteil S."/>
            <person name="Calhoun S."/>
            <person name="Haridas S."/>
            <person name="Kuo A."/>
            <person name="Mondo S."/>
            <person name="Pangilinan J."/>
            <person name="Riley R."/>
            <person name="LaButti K."/>
            <person name="Andreopoulos B."/>
            <person name="Lipzen A."/>
            <person name="Chen C."/>
            <person name="Yan M."/>
            <person name="Daum C."/>
            <person name="Ng V."/>
            <person name="Clum A."/>
            <person name="Steindorff A."/>
            <person name="Ohm R.A."/>
            <person name="Martin F."/>
            <person name="Silar P."/>
            <person name="Natvig D.O."/>
            <person name="Lalanne C."/>
            <person name="Gautier V."/>
            <person name="Ament-Velasquez S.L."/>
            <person name="Kruys A."/>
            <person name="Hutchinson M.I."/>
            <person name="Powell A.J."/>
            <person name="Barry K."/>
            <person name="Miller A.N."/>
            <person name="Grigoriev I.V."/>
            <person name="Debuchy R."/>
            <person name="Gladieux P."/>
            <person name="Hiltunen Thoren M."/>
            <person name="Johannesson H."/>
        </authorList>
    </citation>
    <scope>NUCLEOTIDE SEQUENCE</scope>
    <source>
        <strain evidence="1">CBS 315.58</strain>
    </source>
</reference>
<evidence type="ECO:0000313" key="1">
    <source>
        <dbReference type="EMBL" id="KAK4202174.1"/>
    </source>
</evidence>